<reference evidence="2" key="3">
    <citation type="submission" date="2012-09" db="EMBL/GenBank/DDBJ databases">
        <authorList>
            <consortium name="VectorBase"/>
        </authorList>
    </citation>
    <scope>NUCLEOTIDE SEQUENCE</scope>
    <source>
        <strain evidence="2">Liverpool</strain>
    </source>
</reference>
<feature type="compositionally biased region" description="Low complexity" evidence="1">
    <location>
        <begin position="67"/>
        <end position="80"/>
    </location>
</feature>
<dbReference type="PaxDb" id="7159-AAEL002203-PA"/>
<dbReference type="OMA" id="WIIRLER"/>
<feature type="region of interest" description="Disordered" evidence="1">
    <location>
        <begin position="125"/>
        <end position="156"/>
    </location>
</feature>
<reference evidence="2" key="1">
    <citation type="submission" date="2005-10" db="EMBL/GenBank/DDBJ databases">
        <authorList>
            <person name="Loftus B.J."/>
            <person name="Nene V.M."/>
            <person name="Hannick L.I."/>
            <person name="Bidwell S."/>
            <person name="Haas B."/>
            <person name="Amedeo P."/>
            <person name="Orvis J."/>
            <person name="Wortman J.R."/>
            <person name="White O.R."/>
            <person name="Salzberg S."/>
            <person name="Shumway M."/>
            <person name="Koo H."/>
            <person name="Zhao Y."/>
            <person name="Holmes M."/>
            <person name="Miller J."/>
            <person name="Schatz M."/>
            <person name="Pop M."/>
            <person name="Pai G."/>
            <person name="Utterback T."/>
            <person name="Rogers Y.-H."/>
            <person name="Kravitz S."/>
            <person name="Fraser C.M."/>
        </authorList>
    </citation>
    <scope>NUCLEOTIDE SEQUENCE</scope>
    <source>
        <strain evidence="2">Liverpool</strain>
    </source>
</reference>
<sequence length="230" mass="25847">MIGLLYGAVWIIRLERFEDYYQQRSDGYDLAFPEVTPSPSSSAEMENEIVGSPLLFADDSKYPPPSGAGSNSNSNSGGESFDLIRESLERIKEEEDIDIKSELLMRLLEQMPEGPLPVVYIEDSAGKGAESGDGSASDDDGVVEGDDQLTGNGSKRSGRYYRRYPWKRQNSRSRTYDADARYLCVPSREDIFKLLVGLHENRTGNHQRTINFCNRKRPAKAIFTNIRFLG</sequence>
<dbReference type="EMBL" id="CH477236">
    <property type="protein sequence ID" value="EAT46595.1"/>
    <property type="molecule type" value="Genomic_DNA"/>
</dbReference>
<organism evidence="2 3">
    <name type="scientific">Aedes aegypti</name>
    <name type="common">Yellowfever mosquito</name>
    <name type="synonym">Culex aegypti</name>
    <dbReference type="NCBI Taxonomy" id="7159"/>
    <lineage>
        <taxon>Eukaryota</taxon>
        <taxon>Metazoa</taxon>
        <taxon>Ecdysozoa</taxon>
        <taxon>Arthropoda</taxon>
        <taxon>Hexapoda</taxon>
        <taxon>Insecta</taxon>
        <taxon>Pterygota</taxon>
        <taxon>Neoptera</taxon>
        <taxon>Endopterygota</taxon>
        <taxon>Diptera</taxon>
        <taxon>Nematocera</taxon>
        <taxon>Culicoidea</taxon>
        <taxon>Culicidae</taxon>
        <taxon>Culicinae</taxon>
        <taxon>Aedini</taxon>
        <taxon>Aedes</taxon>
        <taxon>Stegomyia</taxon>
    </lineage>
</organism>
<evidence type="ECO:0000313" key="3">
    <source>
        <dbReference type="Proteomes" id="UP000682892"/>
    </source>
</evidence>
<dbReference type="PhylomeDB" id="Q17IZ8"/>
<dbReference type="VEuPathDB" id="VectorBase:AAEL025380"/>
<name>Q17IZ8_AEDAE</name>
<evidence type="ECO:0000313" key="2">
    <source>
        <dbReference type="EMBL" id="EAT46595.1"/>
    </source>
</evidence>
<reference evidence="2" key="2">
    <citation type="journal article" date="2007" name="Science">
        <title>Genome sequence of Aedes aegypti, a major arbovirus vector.</title>
        <authorList>
            <person name="Nene V."/>
            <person name="Wortman J.R."/>
            <person name="Lawson D."/>
            <person name="Haas B."/>
            <person name="Kodira C."/>
            <person name="Tu Z.J."/>
            <person name="Loftus B."/>
            <person name="Xi Z."/>
            <person name="Megy K."/>
            <person name="Grabherr M."/>
            <person name="Ren Q."/>
            <person name="Zdobnov E.M."/>
            <person name="Lobo N.F."/>
            <person name="Campbell K.S."/>
            <person name="Brown S.E."/>
            <person name="Bonaldo M.F."/>
            <person name="Zhu J."/>
            <person name="Sinkins S.P."/>
            <person name="Hogenkamp D.G."/>
            <person name="Amedeo P."/>
            <person name="Arensburger P."/>
            <person name="Atkinson P.W."/>
            <person name="Bidwell S."/>
            <person name="Biedler J."/>
            <person name="Birney E."/>
            <person name="Bruggner R.V."/>
            <person name="Costas J."/>
            <person name="Coy M.R."/>
            <person name="Crabtree J."/>
            <person name="Crawford M."/>
            <person name="Debruyn B."/>
            <person name="Decaprio D."/>
            <person name="Eiglmeier K."/>
            <person name="Eisenstadt E."/>
            <person name="El-Dorry H."/>
            <person name="Gelbart W.M."/>
            <person name="Gomes S.L."/>
            <person name="Hammond M."/>
            <person name="Hannick L.I."/>
            <person name="Hogan J.R."/>
            <person name="Holmes M.H."/>
            <person name="Jaffe D."/>
            <person name="Johnston J.S."/>
            <person name="Kennedy R.C."/>
            <person name="Koo H."/>
            <person name="Kravitz S."/>
            <person name="Kriventseva E.V."/>
            <person name="Kulp D."/>
            <person name="Labutti K."/>
            <person name="Lee E."/>
            <person name="Li S."/>
            <person name="Lovin D.D."/>
            <person name="Mao C."/>
            <person name="Mauceli E."/>
            <person name="Menck C.F."/>
            <person name="Miller J.R."/>
            <person name="Montgomery P."/>
            <person name="Mori A."/>
            <person name="Nascimento A.L."/>
            <person name="Naveira H.F."/>
            <person name="Nusbaum C."/>
            <person name="O'leary S."/>
            <person name="Orvis J."/>
            <person name="Pertea M."/>
            <person name="Quesneville H."/>
            <person name="Reidenbach K.R."/>
            <person name="Rogers Y.H."/>
            <person name="Roth C.W."/>
            <person name="Schneider J.R."/>
            <person name="Schatz M."/>
            <person name="Shumway M."/>
            <person name="Stanke M."/>
            <person name="Stinson E.O."/>
            <person name="Tubio J.M."/>
            <person name="Vanzee J.P."/>
            <person name="Verjovski-Almeida S."/>
            <person name="Werner D."/>
            <person name="White O."/>
            <person name="Wyder S."/>
            <person name="Zeng Q."/>
            <person name="Zhao Q."/>
            <person name="Zhao Y."/>
            <person name="Hill C.A."/>
            <person name="Raikhel A.S."/>
            <person name="Soares M.B."/>
            <person name="Knudson D.L."/>
            <person name="Lee N.H."/>
            <person name="Galagan J."/>
            <person name="Salzberg S.L."/>
            <person name="Paulsen I.T."/>
            <person name="Dimopoulos G."/>
            <person name="Collins F.H."/>
            <person name="Birren B."/>
            <person name="Fraser-Liggett C.M."/>
            <person name="Severson D.W."/>
        </authorList>
    </citation>
    <scope>NUCLEOTIDE SEQUENCE [LARGE SCALE GENOMIC DNA]</scope>
    <source>
        <strain evidence="2">Liverpool</strain>
    </source>
</reference>
<dbReference type="AlphaFoldDB" id="Q17IZ8"/>
<accession>Q17IZ8</accession>
<dbReference type="eggNOG" id="ENOG502S7HI">
    <property type="taxonomic scope" value="Eukaryota"/>
</dbReference>
<feature type="compositionally biased region" description="Low complexity" evidence="1">
    <location>
        <begin position="126"/>
        <end position="135"/>
    </location>
</feature>
<dbReference type="Proteomes" id="UP000682892">
    <property type="component" value="Unassembled WGS sequence"/>
</dbReference>
<proteinExistence type="predicted"/>
<protein>
    <submittedName>
        <fullName evidence="2">AAEL002203-PA</fullName>
    </submittedName>
</protein>
<dbReference type="HOGENOM" id="CLU_1205625_0_0_1"/>
<feature type="region of interest" description="Disordered" evidence="1">
    <location>
        <begin position="55"/>
        <end position="80"/>
    </location>
</feature>
<evidence type="ECO:0000256" key="1">
    <source>
        <dbReference type="SAM" id="MobiDB-lite"/>
    </source>
</evidence>
<feature type="compositionally biased region" description="Acidic residues" evidence="1">
    <location>
        <begin position="136"/>
        <end position="147"/>
    </location>
</feature>
<gene>
    <name evidence="2" type="ORF">AaeL_AAEL002203</name>
</gene>